<evidence type="ECO:0000313" key="3">
    <source>
        <dbReference type="Proteomes" id="UP001597036"/>
    </source>
</evidence>
<gene>
    <name evidence="2" type="ORF">ACFQY8_02640</name>
</gene>
<sequence>MVWLTKEERKHVNHMLEIVERDDFEISPDARVLSDEEARIFAGELLGKGRPRKGSRPFKGPSPKRQVRLNRELDEKAQNFIAKHHMTFSELLRAATAEYLATHA</sequence>
<evidence type="ECO:0000256" key="1">
    <source>
        <dbReference type="SAM" id="MobiDB-lite"/>
    </source>
</evidence>
<dbReference type="EMBL" id="JBHTHQ010000013">
    <property type="protein sequence ID" value="MFD0704647.1"/>
    <property type="molecule type" value="Genomic_DNA"/>
</dbReference>
<evidence type="ECO:0000313" key="2">
    <source>
        <dbReference type="EMBL" id="MFD0704647.1"/>
    </source>
</evidence>
<dbReference type="RefSeq" id="WP_377938339.1">
    <property type="nucleotide sequence ID" value="NZ_JBHTHQ010000013.1"/>
</dbReference>
<dbReference type="Proteomes" id="UP001597036">
    <property type="component" value="Unassembled WGS sequence"/>
</dbReference>
<evidence type="ECO:0008006" key="4">
    <source>
        <dbReference type="Google" id="ProtNLM"/>
    </source>
</evidence>
<accession>A0ABW2Y318</accession>
<name>A0ABW2Y318_9BIFI</name>
<reference evidence="3" key="1">
    <citation type="journal article" date="2019" name="Int. J. Syst. Evol. Microbiol.">
        <title>The Global Catalogue of Microorganisms (GCM) 10K type strain sequencing project: providing services to taxonomists for standard genome sequencing and annotation.</title>
        <authorList>
            <consortium name="The Broad Institute Genomics Platform"/>
            <consortium name="The Broad Institute Genome Sequencing Center for Infectious Disease"/>
            <person name="Wu L."/>
            <person name="Ma J."/>
        </authorList>
    </citation>
    <scope>NUCLEOTIDE SEQUENCE [LARGE SCALE GENOMIC DNA]</scope>
    <source>
        <strain evidence="3">CCM 8604</strain>
    </source>
</reference>
<feature type="region of interest" description="Disordered" evidence="1">
    <location>
        <begin position="45"/>
        <end position="65"/>
    </location>
</feature>
<protein>
    <recommendedName>
        <fullName evidence="4">Toxin-antitoxin system protein</fullName>
    </recommendedName>
</protein>
<comment type="caution">
    <text evidence="2">The sequence shown here is derived from an EMBL/GenBank/DDBJ whole genome shotgun (WGS) entry which is preliminary data.</text>
</comment>
<proteinExistence type="predicted"/>
<keyword evidence="3" id="KW-1185">Reference proteome</keyword>
<organism evidence="2 3">
    <name type="scientific">Alloscardovia venturai</name>
    <dbReference type="NCBI Taxonomy" id="1769421"/>
    <lineage>
        <taxon>Bacteria</taxon>
        <taxon>Bacillati</taxon>
        <taxon>Actinomycetota</taxon>
        <taxon>Actinomycetes</taxon>
        <taxon>Bifidobacteriales</taxon>
        <taxon>Bifidobacteriaceae</taxon>
        <taxon>Alloscardovia</taxon>
    </lineage>
</organism>